<evidence type="ECO:0000313" key="1">
    <source>
        <dbReference type="EMBL" id="SHJ54211.1"/>
    </source>
</evidence>
<sequence>MYVIAEFRGRTEPKQVKKDIVLCHTQFLIEGKNFDRTIGLTAFNEDVKKVQQLKKGQIVILEFNQRFKNGYLNSTYINHIADDKKVAQFQQIVNFSEKVPS</sequence>
<dbReference type="Proteomes" id="UP000184465">
    <property type="component" value="Unassembled WGS sequence"/>
</dbReference>
<dbReference type="AlphaFoldDB" id="A0A1M6K5J6"/>
<keyword evidence="2" id="KW-1185">Reference proteome</keyword>
<gene>
    <name evidence="1" type="ORF">SAMN02745912_00272</name>
</gene>
<dbReference type="EMBL" id="FRAG01000002">
    <property type="protein sequence ID" value="SHJ54211.1"/>
    <property type="molecule type" value="Genomic_DNA"/>
</dbReference>
<evidence type="ECO:0000313" key="2">
    <source>
        <dbReference type="Proteomes" id="UP000184465"/>
    </source>
</evidence>
<organism evidence="1 2">
    <name type="scientific">Paramaledivibacter caminithermalis (strain DSM 15212 / CIP 107654 / DViRD3)</name>
    <name type="common">Clostridium caminithermale</name>
    <dbReference type="NCBI Taxonomy" id="1121301"/>
    <lineage>
        <taxon>Bacteria</taxon>
        <taxon>Bacillati</taxon>
        <taxon>Bacillota</taxon>
        <taxon>Clostridia</taxon>
        <taxon>Peptostreptococcales</taxon>
        <taxon>Caminicellaceae</taxon>
        <taxon>Paramaledivibacter</taxon>
    </lineage>
</organism>
<reference evidence="1 2" key="1">
    <citation type="submission" date="2016-11" db="EMBL/GenBank/DDBJ databases">
        <authorList>
            <person name="Jaros S."/>
            <person name="Januszkiewicz K."/>
            <person name="Wedrychowicz H."/>
        </authorList>
    </citation>
    <scope>NUCLEOTIDE SEQUENCE [LARGE SCALE GENOMIC DNA]</scope>
    <source>
        <strain evidence="1 2">DSM 15212</strain>
    </source>
</reference>
<dbReference type="STRING" id="1121301.SAMN02745912_00272"/>
<proteinExistence type="predicted"/>
<dbReference type="RefSeq" id="WP_073146587.1">
    <property type="nucleotide sequence ID" value="NZ_FRAG01000002.1"/>
</dbReference>
<protein>
    <submittedName>
        <fullName evidence="1">Uncharacterized protein</fullName>
    </submittedName>
</protein>
<accession>A0A1M6K5J6</accession>
<name>A0A1M6K5J6_PARC5</name>